<dbReference type="AlphaFoldDB" id="B2RJ29"/>
<reference evidence="1 2" key="1">
    <citation type="journal article" date="2008" name="DNA Res.">
        <title>Determination of the genome sequence of Porphyromonas gingivalis strain ATCC 33277 and genomic comparison with strain W83 revealed extensive genome rearrangements in P. gingivalis.</title>
        <authorList>
            <person name="Naito M."/>
            <person name="Hirakawa H."/>
            <person name="Yamashita A."/>
            <person name="Ohara N."/>
            <person name="Shoji M."/>
            <person name="Yukitake H."/>
            <person name="Nakayama K."/>
            <person name="Toh H."/>
            <person name="Yoshimura F."/>
            <person name="Kuhara S."/>
            <person name="Hattori M."/>
            <person name="Hayashi T."/>
            <person name="Nakayama K."/>
        </authorList>
    </citation>
    <scope>NUCLEOTIDE SEQUENCE [LARGE SCALE GENOMIC DNA]</scope>
    <source>
        <strain evidence="2">ATCC 33277 / DSM 20709 / CIP 103683 / JCM 12257 / NCTC 11834 / 2561</strain>
    </source>
</reference>
<dbReference type="EMBL" id="AP009380">
    <property type="protein sequence ID" value="BAG33374.1"/>
    <property type="molecule type" value="Genomic_DNA"/>
</dbReference>
<proteinExistence type="predicted"/>
<evidence type="ECO:0000313" key="2">
    <source>
        <dbReference type="Proteomes" id="UP000008842"/>
    </source>
</evidence>
<sequence length="45" mass="5232">MKNFSALIIDNIDEYLFGNYELSCSSLFVIFAADKTLLFDTNDRY</sequence>
<gene>
    <name evidence="1" type="ordered locus">PGN_0855</name>
</gene>
<organism evidence="1 2">
    <name type="scientific">Porphyromonas gingivalis (strain ATCC 33277 / DSM 20709 / CIP 103683 / JCM 12257 / NCTC 11834 / 2561)</name>
    <dbReference type="NCBI Taxonomy" id="431947"/>
    <lineage>
        <taxon>Bacteria</taxon>
        <taxon>Pseudomonadati</taxon>
        <taxon>Bacteroidota</taxon>
        <taxon>Bacteroidia</taxon>
        <taxon>Bacteroidales</taxon>
        <taxon>Porphyromonadaceae</taxon>
        <taxon>Porphyromonas</taxon>
    </lineage>
</organism>
<name>B2RJ29_PORG3</name>
<protein>
    <submittedName>
        <fullName evidence="1">Uncharacterized protein</fullName>
    </submittedName>
</protein>
<evidence type="ECO:0000313" key="1">
    <source>
        <dbReference type="EMBL" id="BAG33374.1"/>
    </source>
</evidence>
<dbReference type="KEGG" id="pgn:PGN_0855"/>
<dbReference type="HOGENOM" id="CLU_3314429_0_0_10"/>
<dbReference type="Proteomes" id="UP000008842">
    <property type="component" value="Chromosome"/>
</dbReference>
<accession>B2RJ29</accession>